<evidence type="ECO:0000256" key="4">
    <source>
        <dbReference type="ARBA" id="ARBA00035281"/>
    </source>
</evidence>
<evidence type="ECO:0000313" key="7">
    <source>
        <dbReference type="Proteomes" id="UP000593562"/>
    </source>
</evidence>
<dbReference type="SUPFAM" id="SSF55129">
    <property type="entry name" value="Ribosomal protein L30p/L7e"/>
    <property type="match status" value="1"/>
</dbReference>
<keyword evidence="3" id="KW-0687">Ribonucleoprotein</keyword>
<dbReference type="Gene3D" id="3.30.1390.20">
    <property type="entry name" value="Ribosomal protein L30, ferredoxin-like fold domain"/>
    <property type="match status" value="1"/>
</dbReference>
<dbReference type="Pfam" id="PF00327">
    <property type="entry name" value="Ribosomal_L30"/>
    <property type="match status" value="1"/>
</dbReference>
<dbReference type="PANTHER" id="PTHR15892">
    <property type="entry name" value="MITOCHONDRIAL RIBOSOMAL PROTEIN L30"/>
    <property type="match status" value="1"/>
</dbReference>
<organism evidence="6 7">
    <name type="scientific">Tripterygium wilfordii</name>
    <name type="common">Thunder God vine</name>
    <dbReference type="NCBI Taxonomy" id="458696"/>
    <lineage>
        <taxon>Eukaryota</taxon>
        <taxon>Viridiplantae</taxon>
        <taxon>Streptophyta</taxon>
        <taxon>Embryophyta</taxon>
        <taxon>Tracheophyta</taxon>
        <taxon>Spermatophyta</taxon>
        <taxon>Magnoliopsida</taxon>
        <taxon>eudicotyledons</taxon>
        <taxon>Gunneridae</taxon>
        <taxon>Pentapetalae</taxon>
        <taxon>rosids</taxon>
        <taxon>fabids</taxon>
        <taxon>Celastrales</taxon>
        <taxon>Celastraceae</taxon>
        <taxon>Tripterygium</taxon>
    </lineage>
</organism>
<dbReference type="GO" id="GO:0015934">
    <property type="term" value="C:large ribosomal subunit"/>
    <property type="evidence" value="ECO:0007669"/>
    <property type="project" value="InterPro"/>
</dbReference>
<keyword evidence="7" id="KW-1185">Reference proteome</keyword>
<keyword evidence="2" id="KW-0689">Ribosomal protein</keyword>
<dbReference type="InterPro" id="IPR005996">
    <property type="entry name" value="Ribosomal_uL30_bac-type"/>
</dbReference>
<comment type="similarity">
    <text evidence="1">Belongs to the universal ribosomal protein uL30 family.</text>
</comment>
<gene>
    <name evidence="6" type="ORF">HS088_TW22G00145</name>
</gene>
<dbReference type="PANTHER" id="PTHR15892:SF2">
    <property type="entry name" value="LARGE RIBOSOMAL SUBUNIT PROTEIN UL30M"/>
    <property type="match status" value="1"/>
</dbReference>
<dbReference type="GO" id="GO:0005739">
    <property type="term" value="C:mitochondrion"/>
    <property type="evidence" value="ECO:0007669"/>
    <property type="project" value="TreeGrafter"/>
</dbReference>
<evidence type="ECO:0000313" key="6">
    <source>
        <dbReference type="EMBL" id="KAF5726467.1"/>
    </source>
</evidence>
<dbReference type="InParanoid" id="A0A7J7BXW8"/>
<evidence type="ECO:0000256" key="3">
    <source>
        <dbReference type="ARBA" id="ARBA00023274"/>
    </source>
</evidence>
<dbReference type="EMBL" id="JAAARO010000022">
    <property type="protein sequence ID" value="KAF5726467.1"/>
    <property type="molecule type" value="Genomic_DNA"/>
</dbReference>
<dbReference type="InterPro" id="IPR036919">
    <property type="entry name" value="Ribo_uL30_ferredoxin-like_sf"/>
</dbReference>
<dbReference type="AlphaFoldDB" id="A0A7J7BXW8"/>
<dbReference type="InterPro" id="IPR016082">
    <property type="entry name" value="Ribosomal_uL30_ferredoxin-like"/>
</dbReference>
<proteinExistence type="inferred from homology"/>
<reference evidence="6 7" key="1">
    <citation type="journal article" date="2020" name="Nat. Commun.">
        <title>Genome of Tripterygium wilfordii and identification of cytochrome P450 involved in triptolide biosynthesis.</title>
        <authorList>
            <person name="Tu L."/>
            <person name="Su P."/>
            <person name="Zhang Z."/>
            <person name="Gao L."/>
            <person name="Wang J."/>
            <person name="Hu T."/>
            <person name="Zhou J."/>
            <person name="Zhang Y."/>
            <person name="Zhao Y."/>
            <person name="Liu Y."/>
            <person name="Song Y."/>
            <person name="Tong Y."/>
            <person name="Lu Y."/>
            <person name="Yang J."/>
            <person name="Xu C."/>
            <person name="Jia M."/>
            <person name="Peters R.J."/>
            <person name="Huang L."/>
            <person name="Gao W."/>
        </authorList>
    </citation>
    <scope>NUCLEOTIDE SEQUENCE [LARGE SCALE GENOMIC DNA]</scope>
    <source>
        <strain evidence="7">cv. XIE 37</strain>
        <tissue evidence="6">Leaf</tissue>
    </source>
</reference>
<evidence type="ECO:0000259" key="5">
    <source>
        <dbReference type="Pfam" id="PF00327"/>
    </source>
</evidence>
<accession>A0A7J7BXW8</accession>
<name>A0A7J7BXW8_TRIWF</name>
<evidence type="ECO:0000256" key="2">
    <source>
        <dbReference type="ARBA" id="ARBA00022980"/>
    </source>
</evidence>
<sequence length="97" mass="10667">MNSLRVCFLSVENRLLAALGNSETPYAYFGGIASSCNRTVMRWNTPTVRGMLRQVKRLVVIETGEMYKARKQVKANHGVPHTPLLINHLPGPASGSS</sequence>
<dbReference type="Proteomes" id="UP000593562">
    <property type="component" value="Unassembled WGS sequence"/>
</dbReference>
<dbReference type="GO" id="GO:0006412">
    <property type="term" value="P:translation"/>
    <property type="evidence" value="ECO:0007669"/>
    <property type="project" value="InterPro"/>
</dbReference>
<protein>
    <recommendedName>
        <fullName evidence="4">Large ribosomal subunit protein uL30m</fullName>
    </recommendedName>
</protein>
<comment type="caution">
    <text evidence="6">The sequence shown here is derived from an EMBL/GenBank/DDBJ whole genome shotgun (WGS) entry which is preliminary data.</text>
</comment>
<evidence type="ECO:0000256" key="1">
    <source>
        <dbReference type="ARBA" id="ARBA00007594"/>
    </source>
</evidence>
<dbReference type="GO" id="GO:0003735">
    <property type="term" value="F:structural constituent of ribosome"/>
    <property type="evidence" value="ECO:0007669"/>
    <property type="project" value="InterPro"/>
</dbReference>
<feature type="domain" description="Large ribosomal subunit protein uL30-like ferredoxin-like fold" evidence="5">
    <location>
        <begin position="37"/>
        <end position="59"/>
    </location>
</feature>